<accession>A0A0A2M5L8</accession>
<dbReference type="EMBL" id="JRLX01000007">
    <property type="protein sequence ID" value="KGO86916.1"/>
    <property type="molecule type" value="Genomic_DNA"/>
</dbReference>
<dbReference type="eggNOG" id="COG1680">
    <property type="taxonomic scope" value="Bacteria"/>
</dbReference>
<evidence type="ECO:0000259" key="1">
    <source>
        <dbReference type="Pfam" id="PF00144"/>
    </source>
</evidence>
<evidence type="ECO:0000313" key="3">
    <source>
        <dbReference type="Proteomes" id="UP000030152"/>
    </source>
</evidence>
<keyword evidence="3" id="KW-1185">Reference proteome</keyword>
<comment type="caution">
    <text evidence="2">The sequence shown here is derived from an EMBL/GenBank/DDBJ whole genome shotgun (WGS) entry which is preliminary data.</text>
</comment>
<dbReference type="InterPro" id="IPR050491">
    <property type="entry name" value="AmpC-like"/>
</dbReference>
<reference evidence="2 3" key="1">
    <citation type="submission" date="2013-09" db="EMBL/GenBank/DDBJ databases">
        <authorList>
            <person name="Zeng Z."/>
            <person name="Chen C."/>
        </authorList>
    </citation>
    <scope>NUCLEOTIDE SEQUENCE [LARGE SCALE GENOMIC DNA]</scope>
    <source>
        <strain evidence="2 3">WB 3.3-2</strain>
    </source>
</reference>
<dbReference type="STRING" id="1121895.GCA_000378485_01933"/>
<dbReference type="SUPFAM" id="SSF56601">
    <property type="entry name" value="beta-lactamase/transpeptidase-like"/>
    <property type="match status" value="1"/>
</dbReference>
<dbReference type="AlphaFoldDB" id="A0A0A2M5L8"/>
<dbReference type="OrthoDB" id="9793489at2"/>
<proteinExistence type="predicted"/>
<dbReference type="InterPro" id="IPR012338">
    <property type="entry name" value="Beta-lactam/transpept-like"/>
</dbReference>
<evidence type="ECO:0000313" key="2">
    <source>
        <dbReference type="EMBL" id="KGO86916.1"/>
    </source>
</evidence>
<sequence>MIKFLLLSVVFLVTFKSQSQDYFKPIDSIIHLYEGKNVPGFSVRVTKNGKTVYSNQAGYANLEKKEKITDKSVFALASVSKQFTAACIVVLQKQGKLNFEDNLRKYIPEFPAYAEKITINQLLNHTGGLKDYRALAMLRGEDSDNYNAAAIKDLLTAQELNDIPGANWSYSNSGYWCLAQIIEKVSGQSVAAFADKNIFRPLKMKNTRYVTRPNNKLKNRAIGYQTDGTGYTASEVDEFSIGGAGGYSTAQDLEKWMNEMESHRVFGNAFWNTMITENPAQGKGFTYTKGLFNFTYLKHTMINHGGDVVGFHPITAYFPDDKVTVVVLSNDDDFKRYDILGAATTLLLGEKYKYPKAKANVATQEVAVPETVTIDAALLESYTGNYELTPGYVIGITNEKGKLKLTQMWDGVNLFFPPVKEVHHFAIEGATIIFGDFTSGKAATLRVVTASEDSIYKRLDKAPDLTLYDKYIGTFFSKSLNSKITFFTENGILRYKLGNEADSHVASPPDSEGVFSTSHGEVTFIKSETGSITGFTLNHERALNMEFVKQNL</sequence>
<dbReference type="Proteomes" id="UP000030152">
    <property type="component" value="Unassembled WGS sequence"/>
</dbReference>
<feature type="domain" description="Beta-lactamase-related" evidence="1">
    <location>
        <begin position="33"/>
        <end position="338"/>
    </location>
</feature>
<gene>
    <name evidence="2" type="ORF">Q765_08075</name>
</gene>
<dbReference type="PANTHER" id="PTHR46825">
    <property type="entry name" value="D-ALANYL-D-ALANINE-CARBOXYPEPTIDASE/ENDOPEPTIDASE AMPH"/>
    <property type="match status" value="1"/>
</dbReference>
<dbReference type="InterPro" id="IPR001466">
    <property type="entry name" value="Beta-lactam-related"/>
</dbReference>
<dbReference type="RefSeq" id="WP_020213092.1">
    <property type="nucleotide sequence ID" value="NZ_JRLX01000007.1"/>
</dbReference>
<organism evidence="2 3">
    <name type="scientific">Flavobacterium rivuli WB 3.3-2 = DSM 21788</name>
    <dbReference type="NCBI Taxonomy" id="1121895"/>
    <lineage>
        <taxon>Bacteria</taxon>
        <taxon>Pseudomonadati</taxon>
        <taxon>Bacteroidota</taxon>
        <taxon>Flavobacteriia</taxon>
        <taxon>Flavobacteriales</taxon>
        <taxon>Flavobacteriaceae</taxon>
        <taxon>Flavobacterium</taxon>
    </lineage>
</organism>
<name>A0A0A2M5L8_9FLAO</name>
<protein>
    <recommendedName>
        <fullName evidence="1">Beta-lactamase-related domain-containing protein</fullName>
    </recommendedName>
</protein>
<dbReference type="Gene3D" id="3.40.710.10">
    <property type="entry name" value="DD-peptidase/beta-lactamase superfamily"/>
    <property type="match status" value="1"/>
</dbReference>
<dbReference type="Pfam" id="PF00144">
    <property type="entry name" value="Beta-lactamase"/>
    <property type="match status" value="1"/>
</dbReference>
<dbReference type="PANTHER" id="PTHR46825:SF9">
    <property type="entry name" value="BETA-LACTAMASE-RELATED DOMAIN-CONTAINING PROTEIN"/>
    <property type="match status" value="1"/>
</dbReference>